<organism evidence="1 2">
    <name type="scientific">Saguinus oedipus</name>
    <name type="common">Cotton-top tamarin</name>
    <name type="synonym">Oedipomidas oedipus</name>
    <dbReference type="NCBI Taxonomy" id="9490"/>
    <lineage>
        <taxon>Eukaryota</taxon>
        <taxon>Metazoa</taxon>
        <taxon>Chordata</taxon>
        <taxon>Craniata</taxon>
        <taxon>Vertebrata</taxon>
        <taxon>Euteleostomi</taxon>
        <taxon>Mammalia</taxon>
        <taxon>Eutheria</taxon>
        <taxon>Euarchontoglires</taxon>
        <taxon>Primates</taxon>
        <taxon>Haplorrhini</taxon>
        <taxon>Platyrrhini</taxon>
        <taxon>Cebidae</taxon>
        <taxon>Callitrichinae</taxon>
        <taxon>Saguinus</taxon>
    </lineage>
</organism>
<sequence length="72" mass="7730">AVSGAKEFMSRLQELRKELHQTPPPHVGSHSQMGSETSFCGEQSDCVLRTPGPLLSISSSPENALRSPILAL</sequence>
<reference evidence="1 2" key="1">
    <citation type="submission" date="2023-05" db="EMBL/GenBank/DDBJ databases">
        <title>B98-5 Cell Line De Novo Hybrid Assembly: An Optical Mapping Approach.</title>
        <authorList>
            <person name="Kananen K."/>
            <person name="Auerbach J.A."/>
            <person name="Kautto E."/>
            <person name="Blachly J.S."/>
        </authorList>
    </citation>
    <scope>NUCLEOTIDE SEQUENCE [LARGE SCALE GENOMIC DNA]</scope>
    <source>
        <strain evidence="1">B95-8</strain>
        <tissue evidence="1">Cell line</tissue>
    </source>
</reference>
<evidence type="ECO:0000313" key="2">
    <source>
        <dbReference type="Proteomes" id="UP001266305"/>
    </source>
</evidence>
<keyword evidence="2" id="KW-1185">Reference proteome</keyword>
<dbReference type="Proteomes" id="UP001266305">
    <property type="component" value="Unassembled WGS sequence"/>
</dbReference>
<proteinExistence type="predicted"/>
<evidence type="ECO:0000313" key="1">
    <source>
        <dbReference type="EMBL" id="KAK2099220.1"/>
    </source>
</evidence>
<protein>
    <submittedName>
        <fullName evidence="1">Uncharacterized protein</fullName>
    </submittedName>
</protein>
<name>A0ABQ9UQY2_SAGOE</name>
<dbReference type="EMBL" id="JASSZA010000011">
    <property type="protein sequence ID" value="KAK2099220.1"/>
    <property type="molecule type" value="Genomic_DNA"/>
</dbReference>
<feature type="non-terminal residue" evidence="1">
    <location>
        <position position="1"/>
    </location>
</feature>
<accession>A0ABQ9UQY2</accession>
<gene>
    <name evidence="1" type="ORF">P7K49_024671</name>
</gene>
<comment type="caution">
    <text evidence="1">The sequence shown here is derived from an EMBL/GenBank/DDBJ whole genome shotgun (WGS) entry which is preliminary data.</text>
</comment>